<name>A0A915JQ19_ROMCU</name>
<evidence type="ECO:0000313" key="1">
    <source>
        <dbReference type="Proteomes" id="UP000887565"/>
    </source>
</evidence>
<dbReference type="AlphaFoldDB" id="A0A915JQ19"/>
<keyword evidence="1" id="KW-1185">Reference proteome</keyword>
<reference evidence="2" key="1">
    <citation type="submission" date="2022-11" db="UniProtKB">
        <authorList>
            <consortium name="WormBaseParasite"/>
        </authorList>
    </citation>
    <scope>IDENTIFICATION</scope>
</reference>
<evidence type="ECO:0000313" key="2">
    <source>
        <dbReference type="WBParaSite" id="nRc.2.0.1.t28354-RA"/>
    </source>
</evidence>
<dbReference type="WBParaSite" id="nRc.2.0.1.t28354-RA">
    <property type="protein sequence ID" value="nRc.2.0.1.t28354-RA"/>
    <property type="gene ID" value="nRc.2.0.1.g28354"/>
</dbReference>
<protein>
    <submittedName>
        <fullName evidence="2">Uncharacterized protein</fullName>
    </submittedName>
</protein>
<dbReference type="Proteomes" id="UP000887565">
    <property type="component" value="Unplaced"/>
</dbReference>
<proteinExistence type="predicted"/>
<accession>A0A915JQ19</accession>
<sequence>MAIHIGTTNASLALYQYFRDHYHTTYQEQQLPVSPDVAALILRWVAGLWAEGLGVVEAVHTTHLALFLYEARSLDNPLCLLQADNTTIRLIDSWMAYPQYSPFEQLPEIADIQRIYIQYHSKTDHPVPLLRRHDFFAWWNLLPLRPLPPTGLPSDRPSLIATQLPPAV</sequence>
<organism evidence="1 2">
    <name type="scientific">Romanomermis culicivorax</name>
    <name type="common">Nematode worm</name>
    <dbReference type="NCBI Taxonomy" id="13658"/>
    <lineage>
        <taxon>Eukaryota</taxon>
        <taxon>Metazoa</taxon>
        <taxon>Ecdysozoa</taxon>
        <taxon>Nematoda</taxon>
        <taxon>Enoplea</taxon>
        <taxon>Dorylaimia</taxon>
        <taxon>Mermithida</taxon>
        <taxon>Mermithoidea</taxon>
        <taxon>Mermithidae</taxon>
        <taxon>Romanomermis</taxon>
    </lineage>
</organism>